<feature type="compositionally biased region" description="Basic and acidic residues" evidence="8">
    <location>
        <begin position="810"/>
        <end position="820"/>
    </location>
</feature>
<accession>A0A4Y7TXW0</accession>
<feature type="compositionally biased region" description="Polar residues" evidence="8">
    <location>
        <begin position="821"/>
        <end position="840"/>
    </location>
</feature>
<dbReference type="Pfam" id="PF04082">
    <property type="entry name" value="Fungal_trans"/>
    <property type="match status" value="1"/>
</dbReference>
<dbReference type="InterPro" id="IPR007219">
    <property type="entry name" value="XnlR_reg_dom"/>
</dbReference>
<proteinExistence type="predicted"/>
<dbReference type="GO" id="GO:0006351">
    <property type="term" value="P:DNA-templated transcription"/>
    <property type="evidence" value="ECO:0007669"/>
    <property type="project" value="InterPro"/>
</dbReference>
<evidence type="ECO:0000313" key="11">
    <source>
        <dbReference type="Proteomes" id="UP000298030"/>
    </source>
</evidence>
<evidence type="ECO:0000256" key="1">
    <source>
        <dbReference type="ARBA" id="ARBA00004123"/>
    </source>
</evidence>
<evidence type="ECO:0000256" key="3">
    <source>
        <dbReference type="ARBA" id="ARBA00022833"/>
    </source>
</evidence>
<dbReference type="OrthoDB" id="2123952at2759"/>
<dbReference type="GO" id="GO:0008270">
    <property type="term" value="F:zinc ion binding"/>
    <property type="evidence" value="ECO:0007669"/>
    <property type="project" value="InterPro"/>
</dbReference>
<dbReference type="SUPFAM" id="SSF57701">
    <property type="entry name" value="Zn2/Cys6 DNA-binding domain"/>
    <property type="match status" value="1"/>
</dbReference>
<dbReference type="PROSITE" id="PS00463">
    <property type="entry name" value="ZN2_CY6_FUNGAL_1"/>
    <property type="match status" value="1"/>
</dbReference>
<dbReference type="STRING" id="71717.A0A4Y7TXW0"/>
<dbReference type="SMART" id="SM00066">
    <property type="entry name" value="GAL4"/>
    <property type="match status" value="1"/>
</dbReference>
<feature type="compositionally biased region" description="Basic and acidic residues" evidence="8">
    <location>
        <begin position="1"/>
        <end position="21"/>
    </location>
</feature>
<dbReference type="AlphaFoldDB" id="A0A4Y7TXW0"/>
<gene>
    <name evidence="10" type="ORF">FA13DRAFT_412080</name>
</gene>
<keyword evidence="5" id="KW-0238">DNA-binding</keyword>
<evidence type="ECO:0000313" key="10">
    <source>
        <dbReference type="EMBL" id="TEB38841.1"/>
    </source>
</evidence>
<evidence type="ECO:0000256" key="8">
    <source>
        <dbReference type="SAM" id="MobiDB-lite"/>
    </source>
</evidence>
<sequence>MEPHETDGSDAEPHQPDDPQASRKRSSRACDQCRKTKSKCERSMGEGGKCKSCALTGTACTFLGPSYKRGPPKGYIHAIEQRWHQVESLLGAILQCPDSRVQTIVSDLKQDDLAREILERVDMGPYGPSGKRQQTGGATREDFFASVLKSNEMSNSRDPSRALRQSRVSREIVSSSQDHGLSVVPTKEWQDNLSRRLSSFSSGSQFGQPSASFGNLDIDPSCGPALQKRRLNSQPGIMTPGTNTPGSSTPSVSAGPPDWSNMYTIDPSTDDEDFREATNEMGQLSLDEHQEVRFHGKASGLHLLGRNQRADDRIEGGVWRLPMARVWPASRFGLPSASPDDSEVHLPPQDVQDVLINIYFTYIHPTFPIIYKSRFMSEWHERKLSLSNMASPRSTSSTYSSPRPEPTQEVTPLLLLAMFASAARFKEDEDEAPQNGKMWEAGSQYIEAARKILTSVRNSRPSVVQALVLLGYREFGIGSMEQGWLLIGMGIRMAYDLGLNCDSTKWKIHNRSLFSPEESQTRVQIWWACLLADRYGSFYMGRPVMIREGDYDVPLPEVDPTEDRQPWQPLQSIDNTPYHPVPGRAMSSFTAACRLSVIMGAIITKVYPIQQPVGESRQNMITDLESRLDQWYITLPEHLRYEASSNRRVTPPPQVLFLHIRYWGAVLLLHRGSIPNWKRLDDAARKSAAGYRAFDLARGAAAHMSSIVTVYRETFSLRRGSPFLTSYLLSAGIMHTLALSLRPESVDASYGLKQCLAALKDMELAWPSAARAWELLNGVHIDDDTGTAQWDQPSPDRSAGKRPAQAAFGSDKDRNAHQHDGFSNVSDPQQTPSNLHMDNQNGVQDLSTRIMAHMLGLEMPGVEPSTSFFPGYEWWPRTSQGYPQPPPQAPIQSPTFSGHGLDRDLLGNVAEPSTMMTQDLDWMQAVTPVPQAQPPVISNLNLNYPYDFQQYGGP</sequence>
<feature type="region of interest" description="Disordered" evidence="8">
    <location>
        <begin position="784"/>
        <end position="840"/>
    </location>
</feature>
<evidence type="ECO:0000256" key="6">
    <source>
        <dbReference type="ARBA" id="ARBA00023163"/>
    </source>
</evidence>
<dbReference type="InterPro" id="IPR001138">
    <property type="entry name" value="Zn2Cys6_DnaBD"/>
</dbReference>
<dbReference type="EMBL" id="QPFP01000002">
    <property type="protein sequence ID" value="TEB38841.1"/>
    <property type="molecule type" value="Genomic_DNA"/>
</dbReference>
<keyword evidence="6" id="KW-0804">Transcription</keyword>
<dbReference type="InterPro" id="IPR036864">
    <property type="entry name" value="Zn2-C6_fun-type_DNA-bd_sf"/>
</dbReference>
<keyword evidence="2" id="KW-0479">Metal-binding</keyword>
<dbReference type="PANTHER" id="PTHR31313:SF78">
    <property type="entry name" value="TRANSCRIPTION FACTOR DOMAIN-CONTAINING PROTEIN"/>
    <property type="match status" value="1"/>
</dbReference>
<dbReference type="GO" id="GO:0005634">
    <property type="term" value="C:nucleus"/>
    <property type="evidence" value="ECO:0007669"/>
    <property type="project" value="UniProtKB-SubCell"/>
</dbReference>
<evidence type="ECO:0000256" key="7">
    <source>
        <dbReference type="ARBA" id="ARBA00023242"/>
    </source>
</evidence>
<comment type="subcellular location">
    <subcellularLocation>
        <location evidence="1">Nucleus</location>
    </subcellularLocation>
</comment>
<dbReference type="GO" id="GO:0000981">
    <property type="term" value="F:DNA-binding transcription factor activity, RNA polymerase II-specific"/>
    <property type="evidence" value="ECO:0007669"/>
    <property type="project" value="InterPro"/>
</dbReference>
<evidence type="ECO:0000256" key="2">
    <source>
        <dbReference type="ARBA" id="ARBA00022723"/>
    </source>
</evidence>
<dbReference type="CDD" id="cd12148">
    <property type="entry name" value="fungal_TF_MHR"/>
    <property type="match status" value="1"/>
</dbReference>
<feature type="domain" description="Zn(2)-C6 fungal-type" evidence="9">
    <location>
        <begin position="29"/>
        <end position="62"/>
    </location>
</feature>
<dbReference type="PANTHER" id="PTHR31313">
    <property type="entry name" value="TY1 ENHANCER ACTIVATOR"/>
    <property type="match status" value="1"/>
</dbReference>
<dbReference type="CDD" id="cd00067">
    <property type="entry name" value="GAL4"/>
    <property type="match status" value="1"/>
</dbReference>
<dbReference type="InterPro" id="IPR051615">
    <property type="entry name" value="Transcr_Regulatory_Elem"/>
</dbReference>
<comment type="caution">
    <text evidence="10">The sequence shown here is derived from an EMBL/GenBank/DDBJ whole genome shotgun (WGS) entry which is preliminary data.</text>
</comment>
<dbReference type="GO" id="GO:0003677">
    <property type="term" value="F:DNA binding"/>
    <property type="evidence" value="ECO:0007669"/>
    <property type="project" value="UniProtKB-KW"/>
</dbReference>
<dbReference type="Proteomes" id="UP000298030">
    <property type="component" value="Unassembled WGS sequence"/>
</dbReference>
<dbReference type="PROSITE" id="PS50048">
    <property type="entry name" value="ZN2_CY6_FUNGAL_2"/>
    <property type="match status" value="1"/>
</dbReference>
<feature type="compositionally biased region" description="Low complexity" evidence="8">
    <location>
        <begin position="239"/>
        <end position="253"/>
    </location>
</feature>
<feature type="region of interest" description="Disordered" evidence="8">
    <location>
        <begin position="232"/>
        <end position="258"/>
    </location>
</feature>
<keyword evidence="3" id="KW-0862">Zinc</keyword>
<dbReference type="SMART" id="SM00906">
    <property type="entry name" value="Fungal_trans"/>
    <property type="match status" value="1"/>
</dbReference>
<dbReference type="Pfam" id="PF00172">
    <property type="entry name" value="Zn_clus"/>
    <property type="match status" value="1"/>
</dbReference>
<keyword evidence="7" id="KW-0539">Nucleus</keyword>
<protein>
    <recommendedName>
        <fullName evidence="9">Zn(2)-C6 fungal-type domain-containing protein</fullName>
    </recommendedName>
</protein>
<feature type="region of interest" description="Disordered" evidence="8">
    <location>
        <begin position="1"/>
        <end position="28"/>
    </location>
</feature>
<keyword evidence="4" id="KW-0805">Transcription regulation</keyword>
<evidence type="ECO:0000256" key="5">
    <source>
        <dbReference type="ARBA" id="ARBA00023125"/>
    </source>
</evidence>
<organism evidence="10 11">
    <name type="scientific">Coprinellus micaceus</name>
    <name type="common">Glistening ink-cap mushroom</name>
    <name type="synonym">Coprinus micaceus</name>
    <dbReference type="NCBI Taxonomy" id="71717"/>
    <lineage>
        <taxon>Eukaryota</taxon>
        <taxon>Fungi</taxon>
        <taxon>Dikarya</taxon>
        <taxon>Basidiomycota</taxon>
        <taxon>Agaricomycotina</taxon>
        <taxon>Agaricomycetes</taxon>
        <taxon>Agaricomycetidae</taxon>
        <taxon>Agaricales</taxon>
        <taxon>Agaricineae</taxon>
        <taxon>Psathyrellaceae</taxon>
        <taxon>Coprinellus</taxon>
    </lineage>
</organism>
<dbReference type="Gene3D" id="4.10.240.10">
    <property type="entry name" value="Zn(2)-C6 fungal-type DNA-binding domain"/>
    <property type="match status" value="1"/>
</dbReference>
<name>A0A4Y7TXW0_COPMI</name>
<reference evidence="10 11" key="1">
    <citation type="journal article" date="2019" name="Nat. Ecol. Evol.">
        <title>Megaphylogeny resolves global patterns of mushroom evolution.</title>
        <authorList>
            <person name="Varga T."/>
            <person name="Krizsan K."/>
            <person name="Foldi C."/>
            <person name="Dima B."/>
            <person name="Sanchez-Garcia M."/>
            <person name="Sanchez-Ramirez S."/>
            <person name="Szollosi G.J."/>
            <person name="Szarkandi J.G."/>
            <person name="Papp V."/>
            <person name="Albert L."/>
            <person name="Andreopoulos W."/>
            <person name="Angelini C."/>
            <person name="Antonin V."/>
            <person name="Barry K.W."/>
            <person name="Bougher N.L."/>
            <person name="Buchanan P."/>
            <person name="Buyck B."/>
            <person name="Bense V."/>
            <person name="Catcheside P."/>
            <person name="Chovatia M."/>
            <person name="Cooper J."/>
            <person name="Damon W."/>
            <person name="Desjardin D."/>
            <person name="Finy P."/>
            <person name="Geml J."/>
            <person name="Haridas S."/>
            <person name="Hughes K."/>
            <person name="Justo A."/>
            <person name="Karasinski D."/>
            <person name="Kautmanova I."/>
            <person name="Kiss B."/>
            <person name="Kocsube S."/>
            <person name="Kotiranta H."/>
            <person name="LaButti K.M."/>
            <person name="Lechner B.E."/>
            <person name="Liimatainen K."/>
            <person name="Lipzen A."/>
            <person name="Lukacs Z."/>
            <person name="Mihaltcheva S."/>
            <person name="Morgado L.N."/>
            <person name="Niskanen T."/>
            <person name="Noordeloos M.E."/>
            <person name="Ohm R.A."/>
            <person name="Ortiz-Santana B."/>
            <person name="Ovrebo C."/>
            <person name="Racz N."/>
            <person name="Riley R."/>
            <person name="Savchenko A."/>
            <person name="Shiryaev A."/>
            <person name="Soop K."/>
            <person name="Spirin V."/>
            <person name="Szebenyi C."/>
            <person name="Tomsovsky M."/>
            <person name="Tulloss R.E."/>
            <person name="Uehling J."/>
            <person name="Grigoriev I.V."/>
            <person name="Vagvolgyi C."/>
            <person name="Papp T."/>
            <person name="Martin F.M."/>
            <person name="Miettinen O."/>
            <person name="Hibbett D.S."/>
            <person name="Nagy L.G."/>
        </authorList>
    </citation>
    <scope>NUCLEOTIDE SEQUENCE [LARGE SCALE GENOMIC DNA]</scope>
    <source>
        <strain evidence="10 11">FP101781</strain>
    </source>
</reference>
<keyword evidence="11" id="KW-1185">Reference proteome</keyword>
<evidence type="ECO:0000256" key="4">
    <source>
        <dbReference type="ARBA" id="ARBA00023015"/>
    </source>
</evidence>
<evidence type="ECO:0000259" key="9">
    <source>
        <dbReference type="PROSITE" id="PS50048"/>
    </source>
</evidence>